<reference evidence="2" key="1">
    <citation type="submission" date="2023-06" db="EMBL/GenBank/DDBJ databases">
        <title>Genome-scale phylogeny and comparative genomics of the fungal order Sordariales.</title>
        <authorList>
            <consortium name="Lawrence Berkeley National Laboratory"/>
            <person name="Hensen N."/>
            <person name="Bonometti L."/>
            <person name="Westerberg I."/>
            <person name="Brannstrom I.O."/>
            <person name="Guillou S."/>
            <person name="Cros-Aarteil S."/>
            <person name="Calhoun S."/>
            <person name="Haridas S."/>
            <person name="Kuo A."/>
            <person name="Mondo S."/>
            <person name="Pangilinan J."/>
            <person name="Riley R."/>
            <person name="Labutti K."/>
            <person name="Andreopoulos B."/>
            <person name="Lipzen A."/>
            <person name="Chen C."/>
            <person name="Yanf M."/>
            <person name="Daum C."/>
            <person name="Ng V."/>
            <person name="Clum A."/>
            <person name="Steindorff A."/>
            <person name="Ohm R."/>
            <person name="Martin F."/>
            <person name="Silar P."/>
            <person name="Natvig D."/>
            <person name="Lalanne C."/>
            <person name="Gautier V."/>
            <person name="Ament-Velasquez S.L."/>
            <person name="Kruys A."/>
            <person name="Hutchinson M.I."/>
            <person name="Powell A.J."/>
            <person name="Barry K."/>
            <person name="Miller A.N."/>
            <person name="Grigoriev I.V."/>
            <person name="Debuchy R."/>
            <person name="Gladieux P."/>
            <person name="Thoren M.H."/>
            <person name="Johannesson H."/>
        </authorList>
    </citation>
    <scope>NUCLEOTIDE SEQUENCE</scope>
    <source>
        <strain evidence="2">PSN4</strain>
    </source>
</reference>
<evidence type="ECO:0000313" key="2">
    <source>
        <dbReference type="EMBL" id="KAK1753650.1"/>
    </source>
</evidence>
<dbReference type="Proteomes" id="UP001239445">
    <property type="component" value="Unassembled WGS sequence"/>
</dbReference>
<organism evidence="2 3">
    <name type="scientific">Echria macrotheca</name>
    <dbReference type="NCBI Taxonomy" id="438768"/>
    <lineage>
        <taxon>Eukaryota</taxon>
        <taxon>Fungi</taxon>
        <taxon>Dikarya</taxon>
        <taxon>Ascomycota</taxon>
        <taxon>Pezizomycotina</taxon>
        <taxon>Sordariomycetes</taxon>
        <taxon>Sordariomycetidae</taxon>
        <taxon>Sordariales</taxon>
        <taxon>Schizotheciaceae</taxon>
        <taxon>Echria</taxon>
    </lineage>
</organism>
<keyword evidence="1" id="KW-0732">Signal</keyword>
<name>A0AAJ0B8I6_9PEZI</name>
<feature type="chain" id="PRO_5042492849" evidence="1">
    <location>
        <begin position="20"/>
        <end position="168"/>
    </location>
</feature>
<sequence length="168" mass="17555">MKFLTQALAAMAILSSFSAATSTSESARDVGLRLMAGKTSGEFLVLGADGVLRLYAPDGATVVDAAPLDPDQIEEVAGRGRAIPEVRAVMPDFSGVDGRRVSQEQLFDQAPGFAAAMSERGPDSLTTAVSPLTRRQDCGNVICRTIATCKSNGCVFCFFFVPGIGACV</sequence>
<protein>
    <submittedName>
        <fullName evidence="2">Uncharacterized protein</fullName>
    </submittedName>
</protein>
<evidence type="ECO:0000256" key="1">
    <source>
        <dbReference type="SAM" id="SignalP"/>
    </source>
</evidence>
<proteinExistence type="predicted"/>
<feature type="signal peptide" evidence="1">
    <location>
        <begin position="1"/>
        <end position="19"/>
    </location>
</feature>
<accession>A0AAJ0B8I6</accession>
<dbReference type="AlphaFoldDB" id="A0AAJ0B8I6"/>
<dbReference type="EMBL" id="MU839837">
    <property type="protein sequence ID" value="KAK1753650.1"/>
    <property type="molecule type" value="Genomic_DNA"/>
</dbReference>
<keyword evidence="3" id="KW-1185">Reference proteome</keyword>
<comment type="caution">
    <text evidence="2">The sequence shown here is derived from an EMBL/GenBank/DDBJ whole genome shotgun (WGS) entry which is preliminary data.</text>
</comment>
<evidence type="ECO:0000313" key="3">
    <source>
        <dbReference type="Proteomes" id="UP001239445"/>
    </source>
</evidence>
<gene>
    <name evidence="2" type="ORF">QBC47DRAFT_386863</name>
</gene>